<reference evidence="2" key="1">
    <citation type="submission" date="2020-11" db="EMBL/GenBank/DDBJ databases">
        <authorList>
            <consortium name="DOE Joint Genome Institute"/>
            <person name="Ahrendt S."/>
            <person name="Riley R."/>
            <person name="Andreopoulos W."/>
            <person name="Labutti K."/>
            <person name="Pangilinan J."/>
            <person name="Ruiz-Duenas F.J."/>
            <person name="Barrasa J.M."/>
            <person name="Sanchez-Garcia M."/>
            <person name="Camarero S."/>
            <person name="Miyauchi S."/>
            <person name="Serrano A."/>
            <person name="Linde D."/>
            <person name="Babiker R."/>
            <person name="Drula E."/>
            <person name="Ayuso-Fernandez I."/>
            <person name="Pacheco R."/>
            <person name="Padilla G."/>
            <person name="Ferreira P."/>
            <person name="Barriuso J."/>
            <person name="Kellner H."/>
            <person name="Castanera R."/>
            <person name="Alfaro M."/>
            <person name="Ramirez L."/>
            <person name="Pisabarro A.G."/>
            <person name="Kuo A."/>
            <person name="Tritt A."/>
            <person name="Lipzen A."/>
            <person name="He G."/>
            <person name="Yan M."/>
            <person name="Ng V."/>
            <person name="Cullen D."/>
            <person name="Martin F."/>
            <person name="Rosso M.-N."/>
            <person name="Henrissat B."/>
            <person name="Hibbett D."/>
            <person name="Martinez A.T."/>
            <person name="Grigoriev I.V."/>
        </authorList>
    </citation>
    <scope>NUCLEOTIDE SEQUENCE</scope>
    <source>
        <strain evidence="2">AH 40177</strain>
    </source>
</reference>
<accession>A0A9P5Q8J0</accession>
<protein>
    <submittedName>
        <fullName evidence="2">Uncharacterized protein</fullName>
    </submittedName>
</protein>
<keyword evidence="3" id="KW-1185">Reference proteome</keyword>
<evidence type="ECO:0000313" key="2">
    <source>
        <dbReference type="EMBL" id="KAF9076618.1"/>
    </source>
</evidence>
<proteinExistence type="predicted"/>
<sequence>MDIPDTASIQALLEQLKNSNAWQDVVASSNQSTVDTQANQNIDSQSSSATPSVSVAALLSQLQAEPDPSPPASNPTNHVSESSSLPLHFASQVQSGDSRHLTFQQALPVIASLSTNPRFNETLKSIKDEQNALELQLWEERKAILDKYKGKIHTAKTKATMIGSGMSKHEANMLSDAFDKELKRFDAERVLPAWDGLILQQQEALSKMGVPTMFPTALSSDREKQQKIIQILDGLTSS</sequence>
<evidence type="ECO:0000256" key="1">
    <source>
        <dbReference type="SAM" id="MobiDB-lite"/>
    </source>
</evidence>
<gene>
    <name evidence="2" type="ORF">BDP27DRAFT_1414473</name>
</gene>
<feature type="compositionally biased region" description="Polar residues" evidence="1">
    <location>
        <begin position="74"/>
        <end position="83"/>
    </location>
</feature>
<evidence type="ECO:0000313" key="3">
    <source>
        <dbReference type="Proteomes" id="UP000772434"/>
    </source>
</evidence>
<dbReference type="OrthoDB" id="21617at2759"/>
<dbReference type="AlphaFoldDB" id="A0A9P5Q8J0"/>
<dbReference type="EMBL" id="JADNRY010000006">
    <property type="protein sequence ID" value="KAF9076618.1"/>
    <property type="molecule type" value="Genomic_DNA"/>
</dbReference>
<organism evidence="2 3">
    <name type="scientific">Rhodocollybia butyracea</name>
    <dbReference type="NCBI Taxonomy" id="206335"/>
    <lineage>
        <taxon>Eukaryota</taxon>
        <taxon>Fungi</taxon>
        <taxon>Dikarya</taxon>
        <taxon>Basidiomycota</taxon>
        <taxon>Agaricomycotina</taxon>
        <taxon>Agaricomycetes</taxon>
        <taxon>Agaricomycetidae</taxon>
        <taxon>Agaricales</taxon>
        <taxon>Marasmiineae</taxon>
        <taxon>Omphalotaceae</taxon>
        <taxon>Rhodocollybia</taxon>
    </lineage>
</organism>
<dbReference type="Proteomes" id="UP000772434">
    <property type="component" value="Unassembled WGS sequence"/>
</dbReference>
<name>A0A9P5Q8J0_9AGAR</name>
<feature type="region of interest" description="Disordered" evidence="1">
    <location>
        <begin position="28"/>
        <end position="50"/>
    </location>
</feature>
<feature type="region of interest" description="Disordered" evidence="1">
    <location>
        <begin position="62"/>
        <end position="83"/>
    </location>
</feature>
<feature type="compositionally biased region" description="Polar residues" evidence="1">
    <location>
        <begin position="28"/>
        <end position="43"/>
    </location>
</feature>
<comment type="caution">
    <text evidence="2">The sequence shown here is derived from an EMBL/GenBank/DDBJ whole genome shotgun (WGS) entry which is preliminary data.</text>
</comment>